<feature type="domain" description="CCHC-type" evidence="2">
    <location>
        <begin position="90"/>
        <end position="103"/>
    </location>
</feature>
<dbReference type="GO" id="GO:0071897">
    <property type="term" value="P:DNA biosynthetic process"/>
    <property type="evidence" value="ECO:0007669"/>
    <property type="project" value="UniProtKB-ARBA"/>
</dbReference>
<dbReference type="SUPFAM" id="SSF56672">
    <property type="entry name" value="DNA/RNA polymerases"/>
    <property type="match status" value="1"/>
</dbReference>
<dbReference type="InterPro" id="IPR008042">
    <property type="entry name" value="Retrotrans_Pao"/>
</dbReference>
<keyword evidence="1" id="KW-0863">Zinc-finger</keyword>
<dbReference type="Gene3D" id="3.30.70.270">
    <property type="match status" value="1"/>
</dbReference>
<gene>
    <name evidence="3" type="ORF">NQ315_015217</name>
</gene>
<evidence type="ECO:0000259" key="2">
    <source>
        <dbReference type="PROSITE" id="PS50158"/>
    </source>
</evidence>
<dbReference type="AlphaFoldDB" id="A0AAV8VVW6"/>
<dbReference type="InterPro" id="IPR043502">
    <property type="entry name" value="DNA/RNA_pol_sf"/>
</dbReference>
<sequence>MNFLKAEVENEQRICLAAEGFGLRTAESTETNGKRKQSKVGSAIPTATGLVNCDSQCVFCNAGHESNSCHKARKLTLADKKKVLKEKNACYRCLKVGHQFRKCHSSIRCIICNKWHAAMVCPELPANKRDINTEPTEIEPRTQDQVLANHTGSHVFLQTLSILLKCTTGFCKVRALIDTGSHRSYILKSTAVKLGYKPKRTENLLHCLFGGVQKMTNHNCYDITVVGNDYSCHFEAMDQAAICNELPPVFDGPWTAELRSRGIIVTDAGSTGPIEILIGADAAGKLYTGTVHVLSCGLLAVETKLDWTIMGKADLRGGTVAMNTISLLVNDTSIARLWELEVLGIAEPAAKQSREEMEAAAKQLFMETAKVNDEGRYEVCLPWLEGHPPLKTNYKLAQNRLDSTLRKLKKDELVDSYGAVFQEWLAEGVIERIEESSLEVQGHYLPHRPVIKESSLTTKIRPVFDASAHEKDGISLNQCLEKGPNLIELIPSILLRFRENPVGVVADIRKAFLQISLSESDRNFLKFLWIDSEEKVVTYRHKRVVFGVNCSPFLLGATIEHHLSECRKRCENGKMGYSLDTVDKLANSFYVDNCVTSVADRHTLQRFRKEAEIIMQEAKFDLRGWESSEDTNQNSAVVPVLGLLWHLGTDTLSISEECLKNNPKLDNSLMTKRIILSMAQRVFDVIGFTCPATLVPKLLLQKAWEKNLRWDEPAGEEIAKPFREWLELLPCLLKIEVPRWINTGASDGQHIELHTFCDASKNAFAAVVFLRVSQNDHVKVHILAAKTRVAPVRMLTIPRLELLAAVIGARLYSGIKRTLACEIDTFFWSDSSTIISWIQRKEEWNTFVGNRVSEIRKLTDPDKWQHIPGDQNPADLPSRGCSPSQLLESKWWEGPKWLYEEPYMWPRGKLDCNEDEIAQERKKGVTAILMDSNTDFWHLSHFSSYLKTVRMIAWVFRFVYNSDVKGWLSFWAQFRKIHEDEDIDDNDKIEYLIQATTSGSRARRLVESFPAMAENYGKIVDSMHARFGREDLLIEVYVRELLKLILSNAAAPNKVEISVLYDKIETQLRALDTLGVTSEKCSAMLYPLIESCLPQDLLRVWQRSTPASEALKRTSSQTSVASAVDEVKLESRLQGLMNFLKAEVENEQRICLAAEGFGLRTAESTETNGKRKQSKVGSAIPTATGFVFLTMHTVVRNSGYLVWTSLYANYWGF</sequence>
<dbReference type="Proteomes" id="UP001159042">
    <property type="component" value="Unassembled WGS sequence"/>
</dbReference>
<keyword evidence="4" id="KW-1185">Reference proteome</keyword>
<comment type="caution">
    <text evidence="3">The sequence shown here is derived from an EMBL/GenBank/DDBJ whole genome shotgun (WGS) entry which is preliminary data.</text>
</comment>
<reference evidence="3 4" key="1">
    <citation type="journal article" date="2023" name="Insect Mol. Biol.">
        <title>Genome sequencing provides insights into the evolution of gene families encoding plant cell wall-degrading enzymes in longhorned beetles.</title>
        <authorList>
            <person name="Shin N.R."/>
            <person name="Okamura Y."/>
            <person name="Kirsch R."/>
            <person name="Pauchet Y."/>
        </authorList>
    </citation>
    <scope>NUCLEOTIDE SEQUENCE [LARGE SCALE GENOMIC DNA]</scope>
    <source>
        <strain evidence="3">EAD_L_NR</strain>
    </source>
</reference>
<keyword evidence="1" id="KW-0862">Zinc</keyword>
<dbReference type="InterPro" id="IPR043128">
    <property type="entry name" value="Rev_trsase/Diguanyl_cyclase"/>
</dbReference>
<evidence type="ECO:0000313" key="3">
    <source>
        <dbReference type="EMBL" id="KAJ8918512.1"/>
    </source>
</evidence>
<dbReference type="GO" id="GO:0003676">
    <property type="term" value="F:nucleic acid binding"/>
    <property type="evidence" value="ECO:0007669"/>
    <property type="project" value="InterPro"/>
</dbReference>
<evidence type="ECO:0000313" key="4">
    <source>
        <dbReference type="Proteomes" id="UP001159042"/>
    </source>
</evidence>
<dbReference type="GO" id="GO:0008270">
    <property type="term" value="F:zinc ion binding"/>
    <property type="evidence" value="ECO:0007669"/>
    <property type="project" value="UniProtKB-KW"/>
</dbReference>
<dbReference type="InterPro" id="IPR005312">
    <property type="entry name" value="DUF1759"/>
</dbReference>
<dbReference type="Gene3D" id="3.10.10.10">
    <property type="entry name" value="HIV Type 1 Reverse Transcriptase, subunit A, domain 1"/>
    <property type="match status" value="1"/>
</dbReference>
<dbReference type="PANTHER" id="PTHR47331">
    <property type="entry name" value="PHD-TYPE DOMAIN-CONTAINING PROTEIN"/>
    <property type="match status" value="1"/>
</dbReference>
<dbReference type="InterPro" id="IPR001878">
    <property type="entry name" value="Znf_CCHC"/>
</dbReference>
<keyword evidence="1" id="KW-0479">Metal-binding</keyword>
<proteinExistence type="predicted"/>
<organism evidence="3 4">
    <name type="scientific">Exocentrus adspersus</name>
    <dbReference type="NCBI Taxonomy" id="1586481"/>
    <lineage>
        <taxon>Eukaryota</taxon>
        <taxon>Metazoa</taxon>
        <taxon>Ecdysozoa</taxon>
        <taxon>Arthropoda</taxon>
        <taxon>Hexapoda</taxon>
        <taxon>Insecta</taxon>
        <taxon>Pterygota</taxon>
        <taxon>Neoptera</taxon>
        <taxon>Endopterygota</taxon>
        <taxon>Coleoptera</taxon>
        <taxon>Polyphaga</taxon>
        <taxon>Cucujiformia</taxon>
        <taxon>Chrysomeloidea</taxon>
        <taxon>Cerambycidae</taxon>
        <taxon>Lamiinae</taxon>
        <taxon>Acanthocinini</taxon>
        <taxon>Exocentrus</taxon>
    </lineage>
</organism>
<dbReference type="InterPro" id="IPR021109">
    <property type="entry name" value="Peptidase_aspartic_dom_sf"/>
</dbReference>
<protein>
    <recommendedName>
        <fullName evidence="2">CCHC-type domain-containing protein</fullName>
    </recommendedName>
</protein>
<dbReference type="EMBL" id="JANEYG010000025">
    <property type="protein sequence ID" value="KAJ8918512.1"/>
    <property type="molecule type" value="Genomic_DNA"/>
</dbReference>
<dbReference type="Pfam" id="PF05380">
    <property type="entry name" value="Peptidase_A17"/>
    <property type="match status" value="1"/>
</dbReference>
<dbReference type="Pfam" id="PF03564">
    <property type="entry name" value="DUF1759"/>
    <property type="match status" value="1"/>
</dbReference>
<name>A0AAV8VVW6_9CUCU</name>
<dbReference type="PANTHER" id="PTHR47331:SF5">
    <property type="entry name" value="RIBONUCLEASE H"/>
    <property type="match status" value="1"/>
</dbReference>
<dbReference type="Gene3D" id="2.40.70.10">
    <property type="entry name" value="Acid Proteases"/>
    <property type="match status" value="1"/>
</dbReference>
<accession>A0AAV8VVW6</accession>
<dbReference type="PROSITE" id="PS50158">
    <property type="entry name" value="ZF_CCHC"/>
    <property type="match status" value="1"/>
</dbReference>
<evidence type="ECO:0000256" key="1">
    <source>
        <dbReference type="PROSITE-ProRule" id="PRU00047"/>
    </source>
</evidence>